<dbReference type="Gene3D" id="3.80.10.10">
    <property type="entry name" value="Ribonuclease Inhibitor"/>
    <property type="match status" value="1"/>
</dbReference>
<organism evidence="1 2">
    <name type="scientific">Hypholoma sublateritium (strain FD-334 SS-4)</name>
    <dbReference type="NCBI Taxonomy" id="945553"/>
    <lineage>
        <taxon>Eukaryota</taxon>
        <taxon>Fungi</taxon>
        <taxon>Dikarya</taxon>
        <taxon>Basidiomycota</taxon>
        <taxon>Agaricomycotina</taxon>
        <taxon>Agaricomycetes</taxon>
        <taxon>Agaricomycetidae</taxon>
        <taxon>Agaricales</taxon>
        <taxon>Agaricineae</taxon>
        <taxon>Strophariaceae</taxon>
        <taxon>Hypholoma</taxon>
    </lineage>
</organism>
<dbReference type="AlphaFoldDB" id="A0A0D2LAV0"/>
<dbReference type="Gene3D" id="1.20.1280.50">
    <property type="match status" value="1"/>
</dbReference>
<proteinExistence type="predicted"/>
<dbReference type="STRING" id="945553.A0A0D2LAV0"/>
<protein>
    <submittedName>
        <fullName evidence="1">Uncharacterized protein</fullName>
    </submittedName>
</protein>
<accession>A0A0D2LAV0</accession>
<dbReference type="OMA" id="EVICHIF"/>
<sequence length="526" mass="58003">MVSTISEATFYDSTWGSTSCDLDVREVLCETCSGLKQIVSEIPPSASSFNLSEKRRTLRTKVNYRHDPLHRLPFEIVSQIFISYLDESESSDKIFSHESVDPSTRNSPLLLASVCHTWRAAAFSTPQLWARIHVYLSGFSTIPARTNIAKQWLCRTGQLPLDISLTFADTYPSNAVAPLLDLLREHAPRWRQLTLRIAATHCSTLVDGLAVLPLLTAIRVHPPAASIWAAQEPLAVGHTPVLRHIAVANLALARVLIAYARLTSLEAADVFLADIARVLRDAPHLVCCRFARISGSIGVDGHPATLLVHSALRELSLQPDGEVAAPLGNFLALFVLPCLARLECDLTGSRDSLPVDGLCVLLTRPHCALTHFTVRVTEPDTRMTDEDLMRVLQATPTLTHLVIFTRCAKPVLSDALLARLATSLVGSREDPFLPGLEALEFYGKRTFSWSGVAQLFHQVADQDISRKLTFRPITEVHIQLSYCPSDPLELLPEYVCEQFRYATNAGASVDVIDSDGQDMVVACELR</sequence>
<dbReference type="EMBL" id="KN817537">
    <property type="protein sequence ID" value="KJA24367.1"/>
    <property type="molecule type" value="Genomic_DNA"/>
</dbReference>
<dbReference type="InterPro" id="IPR032675">
    <property type="entry name" value="LRR_dom_sf"/>
</dbReference>
<dbReference type="Proteomes" id="UP000054270">
    <property type="component" value="Unassembled WGS sequence"/>
</dbReference>
<evidence type="ECO:0000313" key="1">
    <source>
        <dbReference type="EMBL" id="KJA24367.1"/>
    </source>
</evidence>
<name>A0A0D2LAV0_HYPSF</name>
<keyword evidence="2" id="KW-1185">Reference proteome</keyword>
<reference evidence="2" key="1">
    <citation type="submission" date="2014-04" db="EMBL/GenBank/DDBJ databases">
        <title>Evolutionary Origins and Diversification of the Mycorrhizal Mutualists.</title>
        <authorList>
            <consortium name="DOE Joint Genome Institute"/>
            <consortium name="Mycorrhizal Genomics Consortium"/>
            <person name="Kohler A."/>
            <person name="Kuo A."/>
            <person name="Nagy L.G."/>
            <person name="Floudas D."/>
            <person name="Copeland A."/>
            <person name="Barry K.W."/>
            <person name="Cichocki N."/>
            <person name="Veneault-Fourrey C."/>
            <person name="LaButti K."/>
            <person name="Lindquist E.A."/>
            <person name="Lipzen A."/>
            <person name="Lundell T."/>
            <person name="Morin E."/>
            <person name="Murat C."/>
            <person name="Riley R."/>
            <person name="Ohm R."/>
            <person name="Sun H."/>
            <person name="Tunlid A."/>
            <person name="Henrissat B."/>
            <person name="Grigoriev I.V."/>
            <person name="Hibbett D.S."/>
            <person name="Martin F."/>
        </authorList>
    </citation>
    <scope>NUCLEOTIDE SEQUENCE [LARGE SCALE GENOMIC DNA]</scope>
    <source>
        <strain evidence="2">FD-334 SS-4</strain>
    </source>
</reference>
<evidence type="ECO:0000313" key="2">
    <source>
        <dbReference type="Proteomes" id="UP000054270"/>
    </source>
</evidence>
<dbReference type="OrthoDB" id="2269034at2759"/>
<gene>
    <name evidence="1" type="ORF">HYPSUDRAFT_526014</name>
</gene>